<reference evidence="2 3" key="1">
    <citation type="submission" date="2015-12" db="EMBL/GenBank/DDBJ databases">
        <title>The genome of Folsomia candida.</title>
        <authorList>
            <person name="Faddeeva A."/>
            <person name="Derks M.F."/>
            <person name="Anvar Y."/>
            <person name="Smit S."/>
            <person name="Van Straalen N."/>
            <person name="Roelofs D."/>
        </authorList>
    </citation>
    <scope>NUCLEOTIDE SEQUENCE [LARGE SCALE GENOMIC DNA]</scope>
    <source>
        <strain evidence="2 3">VU population</strain>
        <tissue evidence="2">Whole body</tissue>
    </source>
</reference>
<feature type="region of interest" description="Disordered" evidence="1">
    <location>
        <begin position="215"/>
        <end position="269"/>
    </location>
</feature>
<keyword evidence="3" id="KW-1185">Reference proteome</keyword>
<dbReference type="OMA" id="HYCKISA"/>
<proteinExistence type="predicted"/>
<evidence type="ECO:0000313" key="2">
    <source>
        <dbReference type="EMBL" id="OXA43608.1"/>
    </source>
</evidence>
<feature type="compositionally biased region" description="Polar residues" evidence="1">
    <location>
        <begin position="155"/>
        <end position="165"/>
    </location>
</feature>
<dbReference type="EMBL" id="LNIX01000021">
    <property type="protein sequence ID" value="OXA43608.1"/>
    <property type="molecule type" value="Genomic_DNA"/>
</dbReference>
<feature type="region of interest" description="Disordered" evidence="1">
    <location>
        <begin position="150"/>
        <end position="181"/>
    </location>
</feature>
<organism evidence="2 3">
    <name type="scientific">Folsomia candida</name>
    <name type="common">Springtail</name>
    <dbReference type="NCBI Taxonomy" id="158441"/>
    <lineage>
        <taxon>Eukaryota</taxon>
        <taxon>Metazoa</taxon>
        <taxon>Ecdysozoa</taxon>
        <taxon>Arthropoda</taxon>
        <taxon>Hexapoda</taxon>
        <taxon>Collembola</taxon>
        <taxon>Entomobryomorpha</taxon>
        <taxon>Isotomoidea</taxon>
        <taxon>Isotomidae</taxon>
        <taxon>Proisotominae</taxon>
        <taxon>Folsomia</taxon>
    </lineage>
</organism>
<dbReference type="AlphaFoldDB" id="A0A226DF59"/>
<feature type="compositionally biased region" description="Basic and acidic residues" evidence="1">
    <location>
        <begin position="258"/>
        <end position="267"/>
    </location>
</feature>
<dbReference type="Proteomes" id="UP000198287">
    <property type="component" value="Unassembled WGS sequence"/>
</dbReference>
<accession>A0A226DF59</accession>
<feature type="compositionally biased region" description="Basic and acidic residues" evidence="1">
    <location>
        <begin position="654"/>
        <end position="673"/>
    </location>
</feature>
<gene>
    <name evidence="2" type="ORF">Fcan01_21564</name>
</gene>
<evidence type="ECO:0000313" key="3">
    <source>
        <dbReference type="Proteomes" id="UP000198287"/>
    </source>
</evidence>
<name>A0A226DF59_FOLCA</name>
<comment type="caution">
    <text evidence="2">The sequence shown here is derived from an EMBL/GenBank/DDBJ whole genome shotgun (WGS) entry which is preliminary data.</text>
</comment>
<feature type="region of interest" description="Disordered" evidence="1">
    <location>
        <begin position="632"/>
        <end position="712"/>
    </location>
</feature>
<sequence length="733" mass="82945">MSFLRYSGRPYTNQSREEQFLRYFRDSGASQALQKAMILLFKMPIKPTNLEEFFAEYLDNGARDLVQLSLLKAELCYKHSETQNMHRSIKHLQNEIQVFESKGYGKNRPSRPETILEENIAPGPEKNAPLFGDDQQYRFSVLERFLGDLDGASQGRPSVANTDANVESGDEEEESQDWTNNIKKLDPWGIVCTTKTMNVRPSVATEDDMITSLQQADDAGGNGNRKSSTGNGRASLDQADVEGKEVMSEIVSSSSSRSDPEDMKYAESDEAETLAEIYHSYATAFDKHATSRRQSDDPVQRSLKMPIHHLYRHTHHWKNDITIPADKEMDTKFLSVAQPPKGASTPTIPSKLGEMMGWSRYFCNTNTSVVEDQPTTSSKSISLNKPSIFPKPNWSQFTELYNEDDDADDDGGRNVDPCLQNVDFYSHLKWQDDDTKNFPISPKDESFLLDYEMARIARKMENDDPGFMFEFLQKFENATPVEKDGICGQCKKWKKPKSSPTKRRIDAATSTTELDVCQCEDDCPCDLPPPPWSSKSSLRQPGKMTNWTKDYAEYPGEYEVGGGEGDYAGKMKSKKSPTTTSLGQFLHEFMDMEDVITQVKSSCECGLDDDDDDEDDTLLYPDECEHYCKISAASEEDDGKEQRGRQQSNVVKRVSGDGERRTSIDPELERSFRESGGYAMVQELKQRQRDKASSISQQPQNDLDAELQQPKFPSEVYETLDLNVEVKKAFGID</sequence>
<evidence type="ECO:0000256" key="1">
    <source>
        <dbReference type="SAM" id="MobiDB-lite"/>
    </source>
</evidence>
<protein>
    <submittedName>
        <fullName evidence="2">c-Myc-binding protein</fullName>
    </submittedName>
</protein>